<dbReference type="Proteomes" id="UP001341297">
    <property type="component" value="Unassembled WGS sequence"/>
</dbReference>
<dbReference type="OrthoDB" id="7365228at2"/>
<protein>
    <submittedName>
        <fullName evidence="3">GNAT family N-acetyltransferase</fullName>
    </submittedName>
</protein>
<gene>
    <name evidence="2" type="ORF">AB447_219260</name>
    <name evidence="3" type="ORF">P8828_11775</name>
</gene>
<keyword evidence="5" id="KW-1185">Reference proteome</keyword>
<evidence type="ECO:0000313" key="5">
    <source>
        <dbReference type="Proteomes" id="UP001341297"/>
    </source>
</evidence>
<reference evidence="2" key="2">
    <citation type="submission" date="2015-10" db="EMBL/GenBank/DDBJ databases">
        <authorList>
            <person name="Gilbert D.G."/>
        </authorList>
    </citation>
    <scope>NUCLEOTIDE SEQUENCE</scope>
    <source>
        <strain evidence="2">GO-13</strain>
    </source>
</reference>
<feature type="domain" description="N-acetyltransferase" evidence="1">
    <location>
        <begin position="4"/>
        <end position="141"/>
    </location>
</feature>
<name>A0A0J6EKM7_9BACI</name>
<comment type="caution">
    <text evidence="2">The sequence shown here is derived from an EMBL/GenBank/DDBJ whole genome shotgun (WGS) entry which is preliminary data.</text>
</comment>
<dbReference type="Proteomes" id="UP000036168">
    <property type="component" value="Unassembled WGS sequence"/>
</dbReference>
<dbReference type="PATRIC" id="fig|1664069.3.peg.3749"/>
<dbReference type="SUPFAM" id="SSF55729">
    <property type="entry name" value="Acyl-CoA N-acyltransferases (Nat)"/>
    <property type="match status" value="1"/>
</dbReference>
<evidence type="ECO:0000313" key="2">
    <source>
        <dbReference type="EMBL" id="KRT93520.1"/>
    </source>
</evidence>
<evidence type="ECO:0000313" key="4">
    <source>
        <dbReference type="Proteomes" id="UP000036168"/>
    </source>
</evidence>
<organism evidence="2 4">
    <name type="scientific">Bacillus glycinifermentans</name>
    <dbReference type="NCBI Taxonomy" id="1664069"/>
    <lineage>
        <taxon>Bacteria</taxon>
        <taxon>Bacillati</taxon>
        <taxon>Bacillota</taxon>
        <taxon>Bacilli</taxon>
        <taxon>Bacillales</taxon>
        <taxon>Bacillaceae</taxon>
        <taxon>Bacillus</taxon>
    </lineage>
</organism>
<proteinExistence type="predicted"/>
<dbReference type="Gene3D" id="3.40.630.30">
    <property type="match status" value="1"/>
</dbReference>
<dbReference type="Pfam" id="PF00583">
    <property type="entry name" value="Acetyltransf_1"/>
    <property type="match status" value="1"/>
</dbReference>
<dbReference type="GO" id="GO:0016747">
    <property type="term" value="F:acyltransferase activity, transferring groups other than amino-acyl groups"/>
    <property type="evidence" value="ECO:0007669"/>
    <property type="project" value="InterPro"/>
</dbReference>
<sequence>MKVMSTNDLPKSAVAQFFSTHWGSPVMVNSNGSFQCDELEGYAALDEKGDIIGLITFVMDENECEIISLDSIVENKGIGSALLKEAELASEQERCEIVKLITTNDNIRAIGFYQKRGYVFAELHVNAVEKARKIKPEIPLKADNGIPIRDELLFVKKLRAGNQ</sequence>
<dbReference type="InterPro" id="IPR016181">
    <property type="entry name" value="Acyl_CoA_acyltransferase"/>
</dbReference>
<accession>A0A0J6EWT9</accession>
<dbReference type="RefSeq" id="WP_048353027.1">
    <property type="nucleotide sequence ID" value="NZ_CP023481.1"/>
</dbReference>
<dbReference type="AlphaFoldDB" id="A0A0J6EKM7"/>
<dbReference type="PROSITE" id="PS51186">
    <property type="entry name" value="GNAT"/>
    <property type="match status" value="1"/>
</dbReference>
<dbReference type="InterPro" id="IPR000182">
    <property type="entry name" value="GNAT_dom"/>
</dbReference>
<reference evidence="2 4" key="1">
    <citation type="journal article" date="2015" name="Int. J. Syst. Evol. Microbiol.">
        <title>Bacillus glycinifermentans sp. nov., isolated from fermented soybean paste.</title>
        <authorList>
            <person name="Kim S.J."/>
            <person name="Dunlap C.A."/>
            <person name="Kwon S.W."/>
            <person name="Rooney A.P."/>
        </authorList>
    </citation>
    <scope>NUCLEOTIDE SEQUENCE [LARGE SCALE GENOMIC DNA]</scope>
    <source>
        <strain evidence="2 4">GO-13</strain>
    </source>
</reference>
<dbReference type="EMBL" id="LECW02000021">
    <property type="protein sequence ID" value="KRT93520.1"/>
    <property type="molecule type" value="Genomic_DNA"/>
</dbReference>
<reference evidence="3 5" key="3">
    <citation type="submission" date="2023-03" db="EMBL/GenBank/DDBJ databases">
        <title>Agriculturally important microbes genome sequencing.</title>
        <authorList>
            <person name="Dunlap C."/>
        </authorList>
    </citation>
    <scope>NUCLEOTIDE SEQUENCE [LARGE SCALE GENOMIC DNA]</scope>
    <source>
        <strain evidence="3 5">CBP-3203</strain>
    </source>
</reference>
<dbReference type="CDD" id="cd04301">
    <property type="entry name" value="NAT_SF"/>
    <property type="match status" value="1"/>
</dbReference>
<dbReference type="STRING" id="1664069.BGLY_1570"/>
<evidence type="ECO:0000259" key="1">
    <source>
        <dbReference type="PROSITE" id="PS51186"/>
    </source>
</evidence>
<accession>A0A0J6EKM7</accession>
<evidence type="ECO:0000313" key="3">
    <source>
        <dbReference type="EMBL" id="MEC0485513.1"/>
    </source>
</evidence>
<dbReference type="EMBL" id="JARRTL010000009">
    <property type="protein sequence ID" value="MEC0485513.1"/>
    <property type="molecule type" value="Genomic_DNA"/>
</dbReference>